<gene>
    <name evidence="3" type="ORF">SEMRO_1090_G240200.1</name>
</gene>
<dbReference type="EMBL" id="CAICTM010001088">
    <property type="protein sequence ID" value="CAB9520301.1"/>
    <property type="molecule type" value="Genomic_DNA"/>
</dbReference>
<keyword evidence="2" id="KW-0732">Signal</keyword>
<feature type="region of interest" description="Disordered" evidence="1">
    <location>
        <begin position="221"/>
        <end position="243"/>
    </location>
</feature>
<evidence type="ECO:0000256" key="2">
    <source>
        <dbReference type="SAM" id="SignalP"/>
    </source>
</evidence>
<name>A0A9N8HNJ7_9STRA</name>
<feature type="chain" id="PRO_5040104907" evidence="2">
    <location>
        <begin position="18"/>
        <end position="285"/>
    </location>
</feature>
<proteinExistence type="predicted"/>
<evidence type="ECO:0000313" key="3">
    <source>
        <dbReference type="EMBL" id="CAB9520301.1"/>
    </source>
</evidence>
<comment type="caution">
    <text evidence="3">The sequence shown here is derived from an EMBL/GenBank/DDBJ whole genome shotgun (WGS) entry which is preliminary data.</text>
</comment>
<organism evidence="3 4">
    <name type="scientific">Seminavis robusta</name>
    <dbReference type="NCBI Taxonomy" id="568900"/>
    <lineage>
        <taxon>Eukaryota</taxon>
        <taxon>Sar</taxon>
        <taxon>Stramenopiles</taxon>
        <taxon>Ochrophyta</taxon>
        <taxon>Bacillariophyta</taxon>
        <taxon>Bacillariophyceae</taxon>
        <taxon>Bacillariophycidae</taxon>
        <taxon>Naviculales</taxon>
        <taxon>Naviculaceae</taxon>
        <taxon>Seminavis</taxon>
    </lineage>
</organism>
<protein>
    <submittedName>
        <fullName evidence="3">Uncharacterized protein</fullName>
    </submittedName>
</protein>
<evidence type="ECO:0000313" key="4">
    <source>
        <dbReference type="Proteomes" id="UP001153069"/>
    </source>
</evidence>
<feature type="signal peptide" evidence="2">
    <location>
        <begin position="1"/>
        <end position="17"/>
    </location>
</feature>
<keyword evidence="4" id="KW-1185">Reference proteome</keyword>
<dbReference type="Proteomes" id="UP001153069">
    <property type="component" value="Unassembled WGS sequence"/>
</dbReference>
<evidence type="ECO:0000256" key="1">
    <source>
        <dbReference type="SAM" id="MobiDB-lite"/>
    </source>
</evidence>
<accession>A0A9N8HNJ7</accession>
<sequence length="285" mass="31807">MKYLILLLSLQLHLSTAFVVPAVERGATAEISGLATTTFDPAWRVALNFGKSTINPFGDFGASGARLPVVIPCEFTDSGLAMPRYDTVSYTDITGGIVKPVQGGSWKISNNGKKSDAMSQNLQMTLTFPEELRKGDVIIPAQSTVSLEGLVYSQEVLKKLDEAFSNARSDEWKAEETLEEVYKERDGPKKWNPKTQAWERPTMDVPLTDLFQKHWTVFSKKQETRRRNAARPRSSDLSKQSGPFPGYEDRVYFGQQGIIRIDNNVVGTWSAEPMNDVPATYFGTR</sequence>
<dbReference type="OrthoDB" id="10561742at2759"/>
<dbReference type="AlphaFoldDB" id="A0A9N8HNJ7"/>
<reference evidence="3" key="1">
    <citation type="submission" date="2020-06" db="EMBL/GenBank/DDBJ databases">
        <authorList>
            <consortium name="Plant Systems Biology data submission"/>
        </authorList>
    </citation>
    <scope>NUCLEOTIDE SEQUENCE</scope>
    <source>
        <strain evidence="3">D6</strain>
    </source>
</reference>